<comment type="function">
    <text evidence="2">Antitoxin component of a type II toxin-antitoxin (TA) system.</text>
</comment>
<keyword evidence="14" id="KW-1185">Reference proteome</keyword>
<dbReference type="EMBL" id="FNEH01000007">
    <property type="protein sequence ID" value="SDI51000.1"/>
    <property type="molecule type" value="Genomic_DNA"/>
</dbReference>
<evidence type="ECO:0000313" key="11">
    <source>
        <dbReference type="EMBL" id="SES82823.1"/>
    </source>
</evidence>
<dbReference type="Gene3D" id="3.40.1620.10">
    <property type="entry name" value="YefM-like domain"/>
    <property type="match status" value="1"/>
</dbReference>
<reference evidence="8 13" key="2">
    <citation type="submission" date="2016-10" db="EMBL/GenBank/DDBJ databases">
        <authorList>
            <person name="de Groot N.N."/>
        </authorList>
    </citation>
    <scope>NUCLEOTIDE SEQUENCE [LARGE SCALE GENOMIC DNA]</scope>
    <source>
        <strain evidence="8 13">WG7</strain>
    </source>
</reference>
<dbReference type="EMBL" id="FMYT01000008">
    <property type="protein sequence ID" value="SDC52457.1"/>
    <property type="molecule type" value="Genomic_DNA"/>
</dbReference>
<dbReference type="Proteomes" id="UP000324896">
    <property type="component" value="Unassembled WGS sequence"/>
</dbReference>
<dbReference type="EMBL" id="FMYT01000041">
    <property type="protein sequence ID" value="SDD26351.1"/>
    <property type="molecule type" value="Genomic_DNA"/>
</dbReference>
<dbReference type="AlphaFoldDB" id="A0A1G6MAV5"/>
<gene>
    <name evidence="4" type="ORF">SAMN04488597_1082</name>
    <name evidence="5" type="ORF">SAMN04488597_1411</name>
    <name evidence="6" type="ORF">SAMN04488597_1432</name>
    <name evidence="7" type="ORF">SAMN04488598_1068</name>
    <name evidence="11" type="ORF">SAMN04515652_10795</name>
    <name evidence="8" type="ORF">SAMN04515654_107134</name>
    <name evidence="9" type="ORF">SAMN04515654_1462</name>
    <name evidence="10" type="ORF">SAMN04515654_1481</name>
</gene>
<evidence type="ECO:0000313" key="14">
    <source>
        <dbReference type="Proteomes" id="UP000199519"/>
    </source>
</evidence>
<feature type="coiled-coil region" evidence="3">
    <location>
        <begin position="48"/>
        <end position="78"/>
    </location>
</feature>
<proteinExistence type="inferred from homology"/>
<evidence type="ECO:0000313" key="13">
    <source>
        <dbReference type="Proteomes" id="UP000198945"/>
    </source>
</evidence>
<dbReference type="Proteomes" id="UP000198612">
    <property type="component" value="Unassembled WGS sequence"/>
</dbReference>
<dbReference type="InterPro" id="IPR036165">
    <property type="entry name" value="YefM-like_sf"/>
</dbReference>
<dbReference type="EMBL" id="FNEH01000048">
    <property type="protein sequence ID" value="SDJ35225.1"/>
    <property type="molecule type" value="Genomic_DNA"/>
</dbReference>
<evidence type="ECO:0000313" key="15">
    <source>
        <dbReference type="Proteomes" id="UP000324896"/>
    </source>
</evidence>
<reference evidence="12 14" key="1">
    <citation type="submission" date="2016-10" db="EMBL/GenBank/DDBJ databases">
        <authorList>
            <person name="Varghese N."/>
            <person name="Submissions S."/>
        </authorList>
    </citation>
    <scope>NUCLEOTIDE SEQUENCE [LARGE SCALE GENOMIC DNA]</scope>
    <source>
        <strain evidence="4 15">WG10</strain>
        <strain evidence="7 14">WG2</strain>
        <strain evidence="11 12">WG5</strain>
    </source>
</reference>
<evidence type="ECO:0000313" key="7">
    <source>
        <dbReference type="EMBL" id="SDF08808.1"/>
    </source>
</evidence>
<evidence type="ECO:0000256" key="2">
    <source>
        <dbReference type="RuleBase" id="RU362080"/>
    </source>
</evidence>
<organism evidence="4 15">
    <name type="scientific">Halanaerobium congolense</name>
    <dbReference type="NCBI Taxonomy" id="54121"/>
    <lineage>
        <taxon>Bacteria</taxon>
        <taxon>Bacillati</taxon>
        <taxon>Bacillota</taxon>
        <taxon>Clostridia</taxon>
        <taxon>Halanaerobiales</taxon>
        <taxon>Halanaerobiaceae</taxon>
        <taxon>Halanaerobium</taxon>
    </lineage>
</organism>
<evidence type="ECO:0000313" key="4">
    <source>
        <dbReference type="EMBL" id="SDC52457.1"/>
    </source>
</evidence>
<evidence type="ECO:0000313" key="6">
    <source>
        <dbReference type="EMBL" id="SDD27658.1"/>
    </source>
</evidence>
<dbReference type="RefSeq" id="WP_089655116.1">
    <property type="nucleotide sequence ID" value="NZ_FMYT01000008.1"/>
</dbReference>
<evidence type="ECO:0000313" key="9">
    <source>
        <dbReference type="EMBL" id="SDJ34034.1"/>
    </source>
</evidence>
<dbReference type="Proteomes" id="UP000199519">
    <property type="component" value="Unassembled WGS sequence"/>
</dbReference>
<dbReference type="SUPFAM" id="SSF143120">
    <property type="entry name" value="YefM-like"/>
    <property type="match status" value="1"/>
</dbReference>
<evidence type="ECO:0000313" key="10">
    <source>
        <dbReference type="EMBL" id="SDJ35225.1"/>
    </source>
</evidence>
<evidence type="ECO:0000313" key="5">
    <source>
        <dbReference type="EMBL" id="SDD26351.1"/>
    </source>
</evidence>
<dbReference type="EMBL" id="FNEH01000046">
    <property type="protein sequence ID" value="SDJ34034.1"/>
    <property type="molecule type" value="Genomic_DNA"/>
</dbReference>
<dbReference type="EMBL" id="FOHG01000007">
    <property type="protein sequence ID" value="SES82823.1"/>
    <property type="molecule type" value="Genomic_DNA"/>
</dbReference>
<name>A0A1G6MAV5_9FIRM</name>
<evidence type="ECO:0000313" key="12">
    <source>
        <dbReference type="Proteomes" id="UP000198612"/>
    </source>
</evidence>
<protein>
    <recommendedName>
        <fullName evidence="2">Antitoxin</fullName>
    </recommendedName>
</protein>
<keyword evidence="3" id="KW-0175">Coiled coil</keyword>
<accession>A0A1G6MAV5</accession>
<evidence type="ECO:0000256" key="1">
    <source>
        <dbReference type="ARBA" id="ARBA00009981"/>
    </source>
</evidence>
<comment type="similarity">
    <text evidence="1 2">Belongs to the phD/YefM antitoxin family.</text>
</comment>
<evidence type="ECO:0000313" key="8">
    <source>
        <dbReference type="EMBL" id="SDI51000.1"/>
    </source>
</evidence>
<evidence type="ECO:0000256" key="3">
    <source>
        <dbReference type="SAM" id="Coils"/>
    </source>
</evidence>
<sequence length="99" mass="11779">MVTLRIDRDHMVSSSEIVRNFSKMLDKTKESPLFITRNNDIEGIMMDIEEYEMLLEKIEFLEDQLEDAHIEEVIAKRKENFDLKDAVSEKEIMELLDKE</sequence>
<dbReference type="Proteomes" id="UP000198945">
    <property type="component" value="Unassembled WGS sequence"/>
</dbReference>
<dbReference type="Pfam" id="PF02604">
    <property type="entry name" value="PhdYeFM_antitox"/>
    <property type="match status" value="1"/>
</dbReference>
<dbReference type="EMBL" id="FNBJ01000006">
    <property type="protein sequence ID" value="SDF08808.1"/>
    <property type="molecule type" value="Genomic_DNA"/>
</dbReference>
<dbReference type="EMBL" id="FMYT01000043">
    <property type="protein sequence ID" value="SDD27658.1"/>
    <property type="molecule type" value="Genomic_DNA"/>
</dbReference>
<dbReference type="InterPro" id="IPR006442">
    <property type="entry name" value="Antitoxin_Phd/YefM"/>
</dbReference>